<evidence type="ECO:0000259" key="1">
    <source>
        <dbReference type="Pfam" id="PF13349"/>
    </source>
</evidence>
<accession>A0A9D0YX21</accession>
<reference evidence="2" key="1">
    <citation type="submission" date="2020-10" db="EMBL/GenBank/DDBJ databases">
        <authorList>
            <person name="Gilroy R."/>
        </authorList>
    </citation>
    <scope>NUCLEOTIDE SEQUENCE</scope>
    <source>
        <strain evidence="2">ChiHile30-977</strain>
    </source>
</reference>
<sequence length="251" mass="27049">MERNMSFSADQVKQIRMRLVWAQAEMIPGTSEELQVFAAGDEDSLEALKVDMEEGTLGISQPALQSMAHKRWLQICVRVPQAWSGDIDVDSVSGTVGAHGLDGGELVFATVSGPIHLEDMRARLLRLRTVSGAIAGVGIDTERLAVRTAAGQIGLREMRFDSARAFTVSGTTELMLREGCGTLELQSVSGAVSVEVEGTACAQLHSLSGQFLLDEALRGEENGLKIYATSVSGGLAVKRRKKDHEDRHIAD</sequence>
<dbReference type="InterPro" id="IPR025164">
    <property type="entry name" value="Toastrack_DUF4097"/>
</dbReference>
<comment type="caution">
    <text evidence="2">The sequence shown here is derived from an EMBL/GenBank/DDBJ whole genome shotgun (WGS) entry which is preliminary data.</text>
</comment>
<proteinExistence type="predicted"/>
<dbReference type="Proteomes" id="UP000886819">
    <property type="component" value="Unassembled WGS sequence"/>
</dbReference>
<reference evidence="2" key="2">
    <citation type="journal article" date="2021" name="PeerJ">
        <title>Extensive microbial diversity within the chicken gut microbiome revealed by metagenomics and culture.</title>
        <authorList>
            <person name="Gilroy R."/>
            <person name="Ravi A."/>
            <person name="Getino M."/>
            <person name="Pursley I."/>
            <person name="Horton D.L."/>
            <person name="Alikhan N.F."/>
            <person name="Baker D."/>
            <person name="Gharbi K."/>
            <person name="Hall N."/>
            <person name="Watson M."/>
            <person name="Adriaenssens E.M."/>
            <person name="Foster-Nyarko E."/>
            <person name="Jarju S."/>
            <person name="Secka A."/>
            <person name="Antonio M."/>
            <person name="Oren A."/>
            <person name="Chaudhuri R.R."/>
            <person name="La Ragione R."/>
            <person name="Hildebrand F."/>
            <person name="Pallen M.J."/>
        </authorList>
    </citation>
    <scope>NUCLEOTIDE SEQUENCE</scope>
    <source>
        <strain evidence="2">ChiHile30-977</strain>
    </source>
</reference>
<protein>
    <submittedName>
        <fullName evidence="2">DUF4097 family beta strand repeat protein</fullName>
    </submittedName>
</protein>
<organism evidence="2 3">
    <name type="scientific">Candidatus Avichristensenella intestinipullorum</name>
    <dbReference type="NCBI Taxonomy" id="2840693"/>
    <lineage>
        <taxon>Bacteria</taxon>
        <taxon>Bacillati</taxon>
        <taxon>Bacillota</taxon>
        <taxon>Clostridia</taxon>
        <taxon>Candidatus Avichristensenella</taxon>
    </lineage>
</organism>
<gene>
    <name evidence="2" type="ORF">IAA66_09540</name>
</gene>
<evidence type="ECO:0000313" key="3">
    <source>
        <dbReference type="Proteomes" id="UP000886819"/>
    </source>
</evidence>
<evidence type="ECO:0000313" key="2">
    <source>
        <dbReference type="EMBL" id="HIQ63806.1"/>
    </source>
</evidence>
<feature type="domain" description="DUF4097" evidence="1">
    <location>
        <begin position="25"/>
        <end position="221"/>
    </location>
</feature>
<dbReference type="Pfam" id="PF13349">
    <property type="entry name" value="DUF4097"/>
    <property type="match status" value="1"/>
</dbReference>
<name>A0A9D0YX21_9FIRM</name>
<dbReference type="EMBL" id="DVFI01000128">
    <property type="protein sequence ID" value="HIQ63806.1"/>
    <property type="molecule type" value="Genomic_DNA"/>
</dbReference>
<dbReference type="AlphaFoldDB" id="A0A9D0YX21"/>
<dbReference type="Gene3D" id="2.160.20.120">
    <property type="match status" value="1"/>
</dbReference>